<dbReference type="SUPFAM" id="SSF117281">
    <property type="entry name" value="Kelch motif"/>
    <property type="match status" value="1"/>
</dbReference>
<evidence type="ECO:0000313" key="4">
    <source>
        <dbReference type="EMBL" id="MCF2220309.1"/>
    </source>
</evidence>
<dbReference type="EMBL" id="JACSGT010000001">
    <property type="protein sequence ID" value="MCF2220309.1"/>
    <property type="molecule type" value="Genomic_DNA"/>
</dbReference>
<dbReference type="InterPro" id="IPR026444">
    <property type="entry name" value="Secre_tail"/>
</dbReference>
<dbReference type="Proteomes" id="UP001430374">
    <property type="component" value="Unassembled WGS sequence"/>
</dbReference>
<evidence type="ECO:0000256" key="1">
    <source>
        <dbReference type="ARBA" id="ARBA00022729"/>
    </source>
</evidence>
<evidence type="ECO:0000313" key="5">
    <source>
        <dbReference type="Proteomes" id="UP001430374"/>
    </source>
</evidence>
<accession>A0ABS9C6X2</accession>
<dbReference type="InterPro" id="IPR055353">
    <property type="entry name" value="DUF7619"/>
</dbReference>
<dbReference type="InterPro" id="IPR011043">
    <property type="entry name" value="Gal_Oxase/kelch_b-propeller"/>
</dbReference>
<dbReference type="NCBIfam" id="TIGR01451">
    <property type="entry name" value="B_ant_repeat"/>
    <property type="match status" value="1"/>
</dbReference>
<keyword evidence="1" id="KW-0732">Signal</keyword>
<reference evidence="4" key="1">
    <citation type="submission" date="2021-08" db="EMBL/GenBank/DDBJ databases">
        <title>Complete genome sequence of Chryseobacterium sp strain PS-8.</title>
        <authorList>
            <person name="Das S.K."/>
        </authorList>
    </citation>
    <scope>NUCLEOTIDE SEQUENCE</scope>
    <source>
        <strain evidence="4">PS-8</strain>
    </source>
</reference>
<keyword evidence="5" id="KW-1185">Reference proteome</keyword>
<sequence length="1300" mass="148337">MKKNFLLFVILMFSWINGQTWQNIGGNENYGGYAGNSGSGYYSSVGVYSKENLPSFYELPYSFGTEKASLTWNVNNNLIYVYDVFNDTIHFSVFDTNIKQWKKLNSSSIQSYGTKGVESPTNFPGKRIGSLTWVDNDGNLWLYGNSYWPKQTDLWKYNTQTNMWTWISGTQNDSSLLPPQNTPTNTALPKTYANSYTWVDAQNNLWFFGGGPFTLQSYSSINQVWKYNTSTNKWTWMKGDNDSDYNDTQPVYGTENVENSSNTPGEFYMYKGASWQSGNYVYFLPADGIPVLWRYNMQTNNWCYVKKPSNTATMFNYGTLGVENPANFPASVYQPCSWIDSTGNFWLFGGQVTNADNYTSNVGKQAFLNTLWKYNPNTNQWTWMRGANPTDYVENVNSVYDKPYSPGYYGIKNIEDPLNMPHSRNFAISWFKNNELFFGYGAYYNNDGIVDASYIFRDIWKYSISSNNFTWIGGRSSGVTEYHKNKLIPDVENYPMVSNFINDESGNIYGFHQIRKNEIWKYSIANKTWVMLKEYSSTINYGVIGVENSTNAPYNAKNIWYYGNNIYFISSESDYSNVVSLWKFDLSTHNYTCIKKVTDPTLGTVNVENSTNFPYPINQSANVVIDNKLYMLGGHTSAYFWEYNPVSNNWRRLNTIPNISKIESPSYGLDSRKNLWVFGGSITNNSNLSGFTNDVWKFDYSTKTWQQMQGGGIDKTGYYGTQNLSTNQTRPGSRSPSAFWMDKYDRLWIYSGVGFGENTGSSTNILFDLWYYDTKLNAWFWGDGYKTSFNLSNIELHYYDENRPICSSNQYENRNSFNWNNGFYYIGPSLVSTNYSTNQIWKLDTSNILPQYSFIEGYTRFNINGGNCDNLTTPFTGLKLKAQNNNGTFSESLSNQQGYYRIILNNLPQTTLTPELENPQYFNVTPSTVNVSFNNGNSFIQDFCITPNGTHNDLEVKIIPLNQARPGFVANYKIVYFNKGNTILSGSVNVSYPNNKVVYQSSMPVFDTHQNNILTWDFTNLAPFQQKEILVNFTVNTPTNPTSPVNVGDILSFTSNILPVANDETPNDNTFGLRQTVVNSVDPNDKICLEGTAIDQSMAGNYLTYLIRFENTGTANAVNITLKDVIDTTKFDVESIKPKSASHPYRMIINDGNKMQVFFENIQLPFQPADQRHGYFLFKIKSKASISAGDILRNKAEIYFDYNSPVITNEYQTLVQGSLSTNEILDDVNLTLYPNPVSGVLNIKAKEQIKKVEIFDASGRLVKIVIGNDNLINVSEFKTGNYLIKINTTQKIYTTKFVKK</sequence>
<evidence type="ECO:0000259" key="2">
    <source>
        <dbReference type="Pfam" id="PF18962"/>
    </source>
</evidence>
<proteinExistence type="predicted"/>
<dbReference type="RefSeq" id="WP_235131760.1">
    <property type="nucleotide sequence ID" value="NZ_JACSGT010000001.1"/>
</dbReference>
<gene>
    <name evidence="4" type="ORF">H9Q08_13495</name>
</gene>
<name>A0ABS9C6X2_9FLAO</name>
<dbReference type="InterPro" id="IPR015915">
    <property type="entry name" value="Kelch-typ_b-propeller"/>
</dbReference>
<feature type="domain" description="Secretion system C-terminal sorting" evidence="2">
    <location>
        <begin position="1232"/>
        <end position="1298"/>
    </location>
</feature>
<dbReference type="PANTHER" id="PTHR23244">
    <property type="entry name" value="KELCH REPEAT DOMAIN"/>
    <property type="match status" value="1"/>
</dbReference>
<organism evidence="4 5">
    <name type="scientific">Chryseobacterium indicum</name>
    <dbReference type="NCBI Taxonomy" id="2766954"/>
    <lineage>
        <taxon>Bacteria</taxon>
        <taxon>Pseudomonadati</taxon>
        <taxon>Bacteroidota</taxon>
        <taxon>Flavobacteriia</taxon>
        <taxon>Flavobacteriales</taxon>
        <taxon>Weeksellaceae</taxon>
        <taxon>Chryseobacterium group</taxon>
        <taxon>Chryseobacterium</taxon>
    </lineage>
</organism>
<dbReference type="Gene3D" id="2.120.10.80">
    <property type="entry name" value="Kelch-type beta propeller"/>
    <property type="match status" value="3"/>
</dbReference>
<comment type="caution">
    <text evidence="4">The sequence shown here is derived from an EMBL/GenBank/DDBJ whole genome shotgun (WGS) entry which is preliminary data.</text>
</comment>
<dbReference type="Pfam" id="PF24595">
    <property type="entry name" value="DUF7619"/>
    <property type="match status" value="1"/>
</dbReference>
<protein>
    <submittedName>
        <fullName evidence="4">T9SS type A sorting domain-containing protein</fullName>
    </submittedName>
</protein>
<dbReference type="InterPro" id="IPR047589">
    <property type="entry name" value="DUF11_rpt"/>
</dbReference>
<feature type="domain" description="DUF7619" evidence="3">
    <location>
        <begin position="1082"/>
        <end position="1213"/>
    </location>
</feature>
<evidence type="ECO:0000259" key="3">
    <source>
        <dbReference type="Pfam" id="PF24595"/>
    </source>
</evidence>
<dbReference type="Pfam" id="PF18962">
    <property type="entry name" value="Por_Secre_tail"/>
    <property type="match status" value="1"/>
</dbReference>
<dbReference type="SUPFAM" id="SSF50965">
    <property type="entry name" value="Galactose oxidase, central domain"/>
    <property type="match status" value="1"/>
</dbReference>
<dbReference type="NCBIfam" id="TIGR04183">
    <property type="entry name" value="Por_Secre_tail"/>
    <property type="match status" value="1"/>
</dbReference>
<dbReference type="InterPro" id="IPR011498">
    <property type="entry name" value="Kelch_2"/>
</dbReference>
<dbReference type="Pfam" id="PF07646">
    <property type="entry name" value="Kelch_2"/>
    <property type="match status" value="1"/>
</dbReference>